<dbReference type="GO" id="GO:0098796">
    <property type="term" value="C:membrane protein complex"/>
    <property type="evidence" value="ECO:0007669"/>
    <property type="project" value="UniProtKB-ARBA"/>
</dbReference>
<name>A0A0G0NXD5_9BACT</name>
<keyword evidence="3" id="KW-0067">ATP-binding</keyword>
<dbReference type="PANTHER" id="PTHR24220">
    <property type="entry name" value="IMPORT ATP-BINDING PROTEIN"/>
    <property type="match status" value="1"/>
</dbReference>
<dbReference type="Pfam" id="PF00005">
    <property type="entry name" value="ABC_tran"/>
    <property type="match status" value="1"/>
</dbReference>
<feature type="domain" description="ABC transporter" evidence="4">
    <location>
        <begin position="10"/>
        <end position="249"/>
    </location>
</feature>
<evidence type="ECO:0000259" key="4">
    <source>
        <dbReference type="PROSITE" id="PS50893"/>
    </source>
</evidence>
<evidence type="ECO:0000313" key="6">
    <source>
        <dbReference type="Proteomes" id="UP000033934"/>
    </source>
</evidence>
<accession>A0A0G0NXD5</accession>
<dbReference type="GO" id="GO:0005524">
    <property type="term" value="F:ATP binding"/>
    <property type="evidence" value="ECO:0007669"/>
    <property type="project" value="UniProtKB-KW"/>
</dbReference>
<dbReference type="Proteomes" id="UP000033934">
    <property type="component" value="Unassembled WGS sequence"/>
</dbReference>
<dbReference type="Gene3D" id="3.40.50.300">
    <property type="entry name" value="P-loop containing nucleotide triphosphate hydrolases"/>
    <property type="match status" value="1"/>
</dbReference>
<dbReference type="InterPro" id="IPR003439">
    <property type="entry name" value="ABC_transporter-like_ATP-bd"/>
</dbReference>
<dbReference type="SMART" id="SM00382">
    <property type="entry name" value="AAA"/>
    <property type="match status" value="1"/>
</dbReference>
<dbReference type="CDD" id="cd03255">
    <property type="entry name" value="ABC_MJ0796_LolCDE_FtsE"/>
    <property type="match status" value="1"/>
</dbReference>
<proteinExistence type="predicted"/>
<sequence length="270" mass="30405">MLHHENREMYKVEALTKSYGEGSAYNEVIKDVNFTINSGEYFLIIGPSGSGKSTLLYLLAGLETPSRGSVHVRGQDIKFFDQNTMATFHRINIGIVYQSFHLLPSFTILENVAFPLVLQGLRTKKREERAMEVLQRFGIDALADHLPSQVSGGQQQKAAIARALINMPPILLIDEPTGNLDTKSSQEVMDIIEMLHKQGGRTIIMVTHNTEFIKYSTRTIHIIDGKVYDKPSDIPSSSSPDLETMNLMEKIKANQDEDIDEFMINPFDKM</sequence>
<protein>
    <submittedName>
        <fullName evidence="5">ABC-type antimicrobial peptide transport system, ATPase component</fullName>
    </submittedName>
</protein>
<keyword evidence="1" id="KW-0813">Transport</keyword>
<keyword evidence="2" id="KW-0547">Nucleotide-binding</keyword>
<dbReference type="SUPFAM" id="SSF52540">
    <property type="entry name" value="P-loop containing nucleoside triphosphate hydrolases"/>
    <property type="match status" value="1"/>
</dbReference>
<gene>
    <name evidence="5" type="ORF">UT11_C0003G0003</name>
</gene>
<dbReference type="GO" id="GO:0005886">
    <property type="term" value="C:plasma membrane"/>
    <property type="evidence" value="ECO:0007669"/>
    <property type="project" value="TreeGrafter"/>
</dbReference>
<dbReference type="InterPro" id="IPR003593">
    <property type="entry name" value="AAA+_ATPase"/>
</dbReference>
<dbReference type="PROSITE" id="PS50893">
    <property type="entry name" value="ABC_TRANSPORTER_2"/>
    <property type="match status" value="1"/>
</dbReference>
<dbReference type="AlphaFoldDB" id="A0A0G0NXD5"/>
<dbReference type="InterPro" id="IPR027417">
    <property type="entry name" value="P-loop_NTPase"/>
</dbReference>
<evidence type="ECO:0000313" key="5">
    <source>
        <dbReference type="EMBL" id="KKQ90549.1"/>
    </source>
</evidence>
<dbReference type="InterPro" id="IPR017911">
    <property type="entry name" value="MacB-like_ATP-bd"/>
</dbReference>
<reference evidence="5 6" key="1">
    <citation type="journal article" date="2015" name="Nature">
        <title>rRNA introns, odd ribosomes, and small enigmatic genomes across a large radiation of phyla.</title>
        <authorList>
            <person name="Brown C.T."/>
            <person name="Hug L.A."/>
            <person name="Thomas B.C."/>
            <person name="Sharon I."/>
            <person name="Castelle C.J."/>
            <person name="Singh A."/>
            <person name="Wilkins M.J."/>
            <person name="Williams K.H."/>
            <person name="Banfield J.F."/>
        </authorList>
    </citation>
    <scope>NUCLEOTIDE SEQUENCE [LARGE SCALE GENOMIC DNA]</scope>
</reference>
<dbReference type="PANTHER" id="PTHR24220:SF86">
    <property type="entry name" value="ABC TRANSPORTER ABCH.1"/>
    <property type="match status" value="1"/>
</dbReference>
<evidence type="ECO:0000256" key="2">
    <source>
        <dbReference type="ARBA" id="ARBA00022741"/>
    </source>
</evidence>
<comment type="caution">
    <text evidence="5">The sequence shown here is derived from an EMBL/GenBank/DDBJ whole genome shotgun (WGS) entry which is preliminary data.</text>
</comment>
<dbReference type="PROSITE" id="PS00211">
    <property type="entry name" value="ABC_TRANSPORTER_1"/>
    <property type="match status" value="1"/>
</dbReference>
<dbReference type="GO" id="GO:0022857">
    <property type="term" value="F:transmembrane transporter activity"/>
    <property type="evidence" value="ECO:0007669"/>
    <property type="project" value="UniProtKB-ARBA"/>
</dbReference>
<dbReference type="EMBL" id="LBVO01000003">
    <property type="protein sequence ID" value="KKQ90549.1"/>
    <property type="molecule type" value="Genomic_DNA"/>
</dbReference>
<dbReference type="FunFam" id="3.40.50.300:FF:000032">
    <property type="entry name" value="Export ABC transporter ATP-binding protein"/>
    <property type="match status" value="1"/>
</dbReference>
<dbReference type="GO" id="GO:0016887">
    <property type="term" value="F:ATP hydrolysis activity"/>
    <property type="evidence" value="ECO:0007669"/>
    <property type="project" value="InterPro"/>
</dbReference>
<dbReference type="InterPro" id="IPR015854">
    <property type="entry name" value="ABC_transpr_LolD-like"/>
</dbReference>
<dbReference type="InterPro" id="IPR017871">
    <property type="entry name" value="ABC_transporter-like_CS"/>
</dbReference>
<evidence type="ECO:0000256" key="3">
    <source>
        <dbReference type="ARBA" id="ARBA00022840"/>
    </source>
</evidence>
<evidence type="ECO:0000256" key="1">
    <source>
        <dbReference type="ARBA" id="ARBA00022448"/>
    </source>
</evidence>
<organism evidence="5 6">
    <name type="scientific">Berkelbacteria bacterium GW2011_GWA2_38_9</name>
    <dbReference type="NCBI Taxonomy" id="1618334"/>
    <lineage>
        <taxon>Bacteria</taxon>
        <taxon>Candidatus Berkelbacteria</taxon>
    </lineage>
</organism>